<gene>
    <name evidence="1" type="ORF">L1785_04715</name>
</gene>
<evidence type="ECO:0000313" key="2">
    <source>
        <dbReference type="Proteomes" id="UP001165405"/>
    </source>
</evidence>
<reference evidence="1" key="1">
    <citation type="submission" date="2022-01" db="EMBL/GenBank/DDBJ databases">
        <title>Antribacter sp. nov., isolated from Guizhou of China.</title>
        <authorList>
            <person name="Chengliang C."/>
            <person name="Ya Z."/>
        </authorList>
    </citation>
    <scope>NUCLEOTIDE SEQUENCE</scope>
    <source>
        <strain evidence="1">KLBMP 9083</strain>
    </source>
</reference>
<dbReference type="Proteomes" id="UP001165405">
    <property type="component" value="Unassembled WGS sequence"/>
</dbReference>
<name>A0AA41QCU7_9MICO</name>
<accession>A0AA41QCU7</accession>
<comment type="caution">
    <text evidence="1">The sequence shown here is derived from an EMBL/GenBank/DDBJ whole genome shotgun (WGS) entry which is preliminary data.</text>
</comment>
<dbReference type="AlphaFoldDB" id="A0AA41QCU7"/>
<evidence type="ECO:0000313" key="1">
    <source>
        <dbReference type="EMBL" id="MCF4120276.1"/>
    </source>
</evidence>
<dbReference type="EMBL" id="JAKGSG010000020">
    <property type="protein sequence ID" value="MCF4120276.1"/>
    <property type="molecule type" value="Genomic_DNA"/>
</dbReference>
<sequence>MDETRSTRISRADVQAALMWAIEHDRTAFLEHRSTTYTGPSDFTRRRADAKLVELWRVATGQVTAG</sequence>
<proteinExistence type="predicted"/>
<dbReference type="RefSeq" id="WP_236088051.1">
    <property type="nucleotide sequence ID" value="NZ_JAKGSG010000020.1"/>
</dbReference>
<organism evidence="1 2">
    <name type="scientific">Antribacter soli</name>
    <dbReference type="NCBI Taxonomy" id="2910976"/>
    <lineage>
        <taxon>Bacteria</taxon>
        <taxon>Bacillati</taxon>
        <taxon>Actinomycetota</taxon>
        <taxon>Actinomycetes</taxon>
        <taxon>Micrococcales</taxon>
        <taxon>Promicromonosporaceae</taxon>
        <taxon>Antribacter</taxon>
    </lineage>
</organism>
<protein>
    <submittedName>
        <fullName evidence="1">Uncharacterized protein</fullName>
    </submittedName>
</protein>
<keyword evidence="2" id="KW-1185">Reference proteome</keyword>